<keyword evidence="3" id="KW-1185">Reference proteome</keyword>
<dbReference type="RefSeq" id="WP_113047401.1">
    <property type="nucleotide sequence ID" value="NZ_QMFZ01000038.1"/>
</dbReference>
<dbReference type="Proteomes" id="UP000252458">
    <property type="component" value="Unassembled WGS sequence"/>
</dbReference>
<organism evidence="2 3">
    <name type="scientific">Burkholderia reimsis</name>
    <dbReference type="NCBI Taxonomy" id="2234132"/>
    <lineage>
        <taxon>Bacteria</taxon>
        <taxon>Pseudomonadati</taxon>
        <taxon>Pseudomonadota</taxon>
        <taxon>Betaproteobacteria</taxon>
        <taxon>Burkholderiales</taxon>
        <taxon>Burkholderiaceae</taxon>
        <taxon>Burkholderia</taxon>
    </lineage>
</organism>
<dbReference type="AlphaFoldDB" id="A0A365QL04"/>
<keyword evidence="1" id="KW-0472">Membrane</keyword>
<gene>
    <name evidence="2" type="ORF">DPV79_32810</name>
</gene>
<comment type="caution">
    <text evidence="2">The sequence shown here is derived from an EMBL/GenBank/DDBJ whole genome shotgun (WGS) entry which is preliminary data.</text>
</comment>
<sequence length="256" mass="28015">MRVLPNRTSRARDDWRAILNARADARRTARCRCRECGFVAFRALEYCPVCGQWDWPFDPVRRTPDDARTTHAVQRFDTWSSRVTRTLRNAASRRPRASSAPILSILTLVLLVGGYVMVDRTCNADPVCRGTNISGATASDAGAYVSNDPELPVLPAPAYPFHSTDGTQVAAARQRSPDVGEAAGRTTVARAAPANRAPDRPHAAATVRVADLKAGRNAAHRARVFHRVSAHTAHTARARRTTTASNTQLAQLYRGH</sequence>
<proteinExistence type="predicted"/>
<evidence type="ECO:0008006" key="4">
    <source>
        <dbReference type="Google" id="ProtNLM"/>
    </source>
</evidence>
<reference evidence="2 3" key="1">
    <citation type="submission" date="2018-06" db="EMBL/GenBank/DDBJ databases">
        <title>Draft genome sequence of Burkholderia reimsis strain BE51 isolated from a French agricultural soil.</title>
        <authorList>
            <person name="Esmaeel Q."/>
        </authorList>
    </citation>
    <scope>NUCLEOTIDE SEQUENCE [LARGE SCALE GENOMIC DNA]</scope>
    <source>
        <strain evidence="2 3">BE51</strain>
    </source>
</reference>
<keyword evidence="1" id="KW-1133">Transmembrane helix</keyword>
<name>A0A365QL04_9BURK</name>
<dbReference type="EMBL" id="QMFZ01000038">
    <property type="protein sequence ID" value="RBB34141.1"/>
    <property type="molecule type" value="Genomic_DNA"/>
</dbReference>
<feature type="transmembrane region" description="Helical" evidence="1">
    <location>
        <begin position="97"/>
        <end position="118"/>
    </location>
</feature>
<protein>
    <recommendedName>
        <fullName evidence="4">ATP-dependent serine protease</fullName>
    </recommendedName>
</protein>
<keyword evidence="1" id="KW-0812">Transmembrane</keyword>
<evidence type="ECO:0000256" key="1">
    <source>
        <dbReference type="SAM" id="Phobius"/>
    </source>
</evidence>
<evidence type="ECO:0000313" key="3">
    <source>
        <dbReference type="Proteomes" id="UP000252458"/>
    </source>
</evidence>
<accession>A0A365QL04</accession>
<evidence type="ECO:0000313" key="2">
    <source>
        <dbReference type="EMBL" id="RBB34141.1"/>
    </source>
</evidence>